<dbReference type="eggNOG" id="ENOG50334JR">
    <property type="taxonomic scope" value="Bacteria"/>
</dbReference>
<dbReference type="Pfam" id="PF26353">
    <property type="entry name" value="YhfM"/>
    <property type="match status" value="1"/>
</dbReference>
<comment type="caution">
    <text evidence="2">The sequence shown here is derived from an EMBL/GenBank/DDBJ whole genome shotgun (WGS) entry which is preliminary data.</text>
</comment>
<evidence type="ECO:0000313" key="3">
    <source>
        <dbReference type="Proteomes" id="UP000019102"/>
    </source>
</evidence>
<dbReference type="AlphaFoldDB" id="W4VLJ0"/>
<name>W4VLJ0_9BACI</name>
<keyword evidence="3" id="KW-1185">Reference proteome</keyword>
<gene>
    <name evidence="2" type="ORF">JCM21714_2739</name>
</gene>
<evidence type="ECO:0000313" key="2">
    <source>
        <dbReference type="EMBL" id="GAE93639.1"/>
    </source>
</evidence>
<reference evidence="2 3" key="1">
    <citation type="journal article" date="2014" name="Genome Announc.">
        <title>Draft Genome Sequence of the Boron-Tolerant and Moderately Halotolerant Bacterium Gracilibacillus boraciitolerans JCM 21714T.</title>
        <authorList>
            <person name="Ahmed I."/>
            <person name="Oshima K."/>
            <person name="Suda W."/>
            <person name="Kitamura K."/>
            <person name="Iida T."/>
            <person name="Ohmori Y."/>
            <person name="Fujiwara T."/>
            <person name="Hattori M."/>
            <person name="Ohkuma M."/>
        </authorList>
    </citation>
    <scope>NUCLEOTIDE SEQUENCE [LARGE SCALE GENOMIC DNA]</scope>
    <source>
        <strain evidence="2 3">JCM 21714</strain>
    </source>
</reference>
<dbReference type="Proteomes" id="UP000019102">
    <property type="component" value="Unassembled WGS sequence"/>
</dbReference>
<proteinExistence type="predicted"/>
<dbReference type="InterPro" id="IPR058780">
    <property type="entry name" value="YhfM-like_dom"/>
</dbReference>
<organism evidence="2 3">
    <name type="scientific">Gracilibacillus boraciitolerans JCM 21714</name>
    <dbReference type="NCBI Taxonomy" id="1298598"/>
    <lineage>
        <taxon>Bacteria</taxon>
        <taxon>Bacillati</taxon>
        <taxon>Bacillota</taxon>
        <taxon>Bacilli</taxon>
        <taxon>Bacillales</taxon>
        <taxon>Bacillaceae</taxon>
        <taxon>Gracilibacillus</taxon>
    </lineage>
</organism>
<dbReference type="EMBL" id="BAVS01000014">
    <property type="protein sequence ID" value="GAE93639.1"/>
    <property type="molecule type" value="Genomic_DNA"/>
</dbReference>
<sequence>MACQSTNEEMTLLDNIEHVTISKSIGYREFNEDYLDSINGATAINGFEDVLKSAKGVKQEIDVTKEKPDYDIMIYYENGDTHLLHLALGSKDQESQFMYMGHEKNVFIVSSEYTNKLRNILDVR</sequence>
<dbReference type="STRING" id="1298598.JCM21714_2739"/>
<accession>W4VLJ0</accession>
<feature type="domain" description="YhfM-like" evidence="1">
    <location>
        <begin position="37"/>
        <end position="122"/>
    </location>
</feature>
<evidence type="ECO:0000259" key="1">
    <source>
        <dbReference type="Pfam" id="PF26353"/>
    </source>
</evidence>
<protein>
    <recommendedName>
        <fullName evidence="1">YhfM-like domain-containing protein</fullName>
    </recommendedName>
</protein>